<gene>
    <name evidence="1" type="ORF">M378DRAFT_167186</name>
</gene>
<organism evidence="1 2">
    <name type="scientific">Amanita muscaria (strain Koide BX008)</name>
    <dbReference type="NCBI Taxonomy" id="946122"/>
    <lineage>
        <taxon>Eukaryota</taxon>
        <taxon>Fungi</taxon>
        <taxon>Dikarya</taxon>
        <taxon>Basidiomycota</taxon>
        <taxon>Agaricomycotina</taxon>
        <taxon>Agaricomycetes</taxon>
        <taxon>Agaricomycetidae</taxon>
        <taxon>Agaricales</taxon>
        <taxon>Pluteineae</taxon>
        <taxon>Amanitaceae</taxon>
        <taxon>Amanita</taxon>
    </lineage>
</organism>
<keyword evidence="2" id="KW-1185">Reference proteome</keyword>
<proteinExistence type="predicted"/>
<dbReference type="HOGENOM" id="CLU_1927070_0_0_1"/>
<protein>
    <submittedName>
        <fullName evidence="1">Uncharacterized protein</fullName>
    </submittedName>
</protein>
<dbReference type="AlphaFoldDB" id="A0A0C2WI80"/>
<sequence>MVVVGSLFRDEDILEFTLHIYWTHEHVGDWSLARSPSTHDSTTNLKTIAPILVPLIGLGGVCGRTGCRGGGELVADVSRADKLVLLTDKLLSSWSKAHEFHDRVGLMVLVLVVESERNEGWTRDRRSQCKW</sequence>
<dbReference type="InParanoid" id="A0A0C2WI80"/>
<reference evidence="1 2" key="1">
    <citation type="submission" date="2014-04" db="EMBL/GenBank/DDBJ databases">
        <title>Evolutionary Origins and Diversification of the Mycorrhizal Mutualists.</title>
        <authorList>
            <consortium name="DOE Joint Genome Institute"/>
            <consortium name="Mycorrhizal Genomics Consortium"/>
            <person name="Kohler A."/>
            <person name="Kuo A."/>
            <person name="Nagy L.G."/>
            <person name="Floudas D."/>
            <person name="Copeland A."/>
            <person name="Barry K.W."/>
            <person name="Cichocki N."/>
            <person name="Veneault-Fourrey C."/>
            <person name="LaButti K."/>
            <person name="Lindquist E.A."/>
            <person name="Lipzen A."/>
            <person name="Lundell T."/>
            <person name="Morin E."/>
            <person name="Murat C."/>
            <person name="Riley R."/>
            <person name="Ohm R."/>
            <person name="Sun H."/>
            <person name="Tunlid A."/>
            <person name="Henrissat B."/>
            <person name="Grigoriev I.V."/>
            <person name="Hibbett D.S."/>
            <person name="Martin F."/>
        </authorList>
    </citation>
    <scope>NUCLEOTIDE SEQUENCE [LARGE SCALE GENOMIC DNA]</scope>
    <source>
        <strain evidence="1 2">Koide BX008</strain>
    </source>
</reference>
<accession>A0A0C2WI80</accession>
<dbReference type="EMBL" id="KN818287">
    <property type="protein sequence ID" value="KIL61207.1"/>
    <property type="molecule type" value="Genomic_DNA"/>
</dbReference>
<dbReference type="Proteomes" id="UP000054549">
    <property type="component" value="Unassembled WGS sequence"/>
</dbReference>
<name>A0A0C2WI80_AMAMK</name>
<evidence type="ECO:0000313" key="2">
    <source>
        <dbReference type="Proteomes" id="UP000054549"/>
    </source>
</evidence>
<evidence type="ECO:0000313" key="1">
    <source>
        <dbReference type="EMBL" id="KIL61207.1"/>
    </source>
</evidence>